<feature type="transmembrane region" description="Helical" evidence="7">
    <location>
        <begin position="183"/>
        <end position="200"/>
    </location>
</feature>
<evidence type="ECO:0000256" key="5">
    <source>
        <dbReference type="ARBA" id="ARBA00022989"/>
    </source>
</evidence>
<evidence type="ECO:0000256" key="6">
    <source>
        <dbReference type="ARBA" id="ARBA00023136"/>
    </source>
</evidence>
<dbReference type="GO" id="GO:0055085">
    <property type="term" value="P:transmembrane transport"/>
    <property type="evidence" value="ECO:0000318"/>
    <property type="project" value="GO_Central"/>
</dbReference>
<keyword evidence="6 7" id="KW-0472">Membrane</keyword>
<dbReference type="GO" id="GO:0016020">
    <property type="term" value="C:membrane"/>
    <property type="evidence" value="ECO:0000318"/>
    <property type="project" value="GO_Central"/>
</dbReference>
<protein>
    <recommendedName>
        <fullName evidence="8">Major facilitator superfamily (MFS) profile domain-containing protein</fullName>
    </recommendedName>
</protein>
<name>A0A8I6YAQ6_HORVV</name>
<evidence type="ECO:0000259" key="8">
    <source>
        <dbReference type="PROSITE" id="PS50850"/>
    </source>
</evidence>
<keyword evidence="4 7" id="KW-0812">Transmembrane</keyword>
<feature type="transmembrane region" description="Helical" evidence="7">
    <location>
        <begin position="554"/>
        <end position="576"/>
    </location>
</feature>
<feature type="transmembrane region" description="Helical" evidence="7">
    <location>
        <begin position="585"/>
        <end position="606"/>
    </location>
</feature>
<dbReference type="InterPro" id="IPR036259">
    <property type="entry name" value="MFS_trans_sf"/>
</dbReference>
<evidence type="ECO:0000256" key="1">
    <source>
        <dbReference type="ARBA" id="ARBA00004141"/>
    </source>
</evidence>
<organism evidence="9 10">
    <name type="scientific">Hordeum vulgare subsp. vulgare</name>
    <name type="common">Domesticated barley</name>
    <dbReference type="NCBI Taxonomy" id="112509"/>
    <lineage>
        <taxon>Eukaryota</taxon>
        <taxon>Viridiplantae</taxon>
        <taxon>Streptophyta</taxon>
        <taxon>Embryophyta</taxon>
        <taxon>Tracheophyta</taxon>
        <taxon>Spermatophyta</taxon>
        <taxon>Magnoliopsida</taxon>
        <taxon>Liliopsida</taxon>
        <taxon>Poales</taxon>
        <taxon>Poaceae</taxon>
        <taxon>BOP clade</taxon>
        <taxon>Pooideae</taxon>
        <taxon>Triticodae</taxon>
        <taxon>Triticeae</taxon>
        <taxon>Hordeinae</taxon>
        <taxon>Hordeum</taxon>
    </lineage>
</organism>
<keyword evidence="10" id="KW-1185">Reference proteome</keyword>
<reference evidence="10" key="1">
    <citation type="journal article" date="2012" name="Nature">
        <title>A physical, genetic and functional sequence assembly of the barley genome.</title>
        <authorList>
            <consortium name="The International Barley Genome Sequencing Consortium"/>
            <person name="Mayer K.F."/>
            <person name="Waugh R."/>
            <person name="Brown J.W."/>
            <person name="Schulman A."/>
            <person name="Langridge P."/>
            <person name="Platzer M."/>
            <person name="Fincher G.B."/>
            <person name="Muehlbauer G.J."/>
            <person name="Sato K."/>
            <person name="Close T.J."/>
            <person name="Wise R.P."/>
            <person name="Stein N."/>
        </authorList>
    </citation>
    <scope>NUCLEOTIDE SEQUENCE [LARGE SCALE GENOMIC DNA]</scope>
    <source>
        <strain evidence="10">cv. Morex</strain>
    </source>
</reference>
<evidence type="ECO:0000256" key="7">
    <source>
        <dbReference type="SAM" id="Phobius"/>
    </source>
</evidence>
<dbReference type="PANTHER" id="PTHR48020:SF35">
    <property type="entry name" value="SUGAR TRANSPORTER"/>
    <property type="match status" value="1"/>
</dbReference>
<evidence type="ECO:0000313" key="9">
    <source>
        <dbReference type="EnsemblPlants" id="HORVU.MOREX.r3.4HG0410670.1"/>
    </source>
</evidence>
<evidence type="ECO:0000256" key="3">
    <source>
        <dbReference type="ARBA" id="ARBA00022448"/>
    </source>
</evidence>
<keyword evidence="3" id="KW-0813">Transport</keyword>
<dbReference type="FunFam" id="1.20.1250.20:FF:000108">
    <property type="entry name" value="Monosaccharide-sensing protein 2"/>
    <property type="match status" value="1"/>
</dbReference>
<dbReference type="PANTHER" id="PTHR48020">
    <property type="entry name" value="PROTON MYO-INOSITOL COTRANSPORTER"/>
    <property type="match status" value="1"/>
</dbReference>
<dbReference type="Gene3D" id="1.20.1250.20">
    <property type="entry name" value="MFS general substrate transporter like domains"/>
    <property type="match status" value="2"/>
</dbReference>
<evidence type="ECO:0000256" key="2">
    <source>
        <dbReference type="ARBA" id="ARBA00010992"/>
    </source>
</evidence>
<accession>A0A8I6YAQ6</accession>
<dbReference type="InterPro" id="IPR050814">
    <property type="entry name" value="Myo-inositol_Transporter"/>
</dbReference>
<evidence type="ECO:0000313" key="10">
    <source>
        <dbReference type="Proteomes" id="UP000011116"/>
    </source>
</evidence>
<feature type="transmembrane region" description="Helical" evidence="7">
    <location>
        <begin position="146"/>
        <end position="163"/>
    </location>
</feature>
<comment type="subcellular location">
    <subcellularLocation>
        <location evidence="1">Membrane</location>
        <topology evidence="1">Multi-pass membrane protein</topology>
    </subcellularLocation>
</comment>
<feature type="transmembrane region" description="Helical" evidence="7">
    <location>
        <begin position="677"/>
        <end position="700"/>
    </location>
</feature>
<dbReference type="Proteomes" id="UP000011116">
    <property type="component" value="Chromosome 4H"/>
</dbReference>
<feature type="transmembrane region" description="Helical" evidence="7">
    <location>
        <begin position="85"/>
        <end position="108"/>
    </location>
</feature>
<dbReference type="PROSITE" id="PS00217">
    <property type="entry name" value="SUGAR_TRANSPORT_2"/>
    <property type="match status" value="1"/>
</dbReference>
<proteinExistence type="inferred from homology"/>
<dbReference type="Gramene" id="HORVU.MOREX.r2.4HG0342130.1">
    <property type="protein sequence ID" value="HORVU.MOREX.r2.4HG0342130.1"/>
    <property type="gene ID" value="HORVU.MOREX.r2.4HG0342130"/>
</dbReference>
<dbReference type="Gramene" id="HORVU.MOREX.r3.4HG0410670.1">
    <property type="protein sequence ID" value="HORVU.MOREX.r3.4HG0410670.1"/>
    <property type="gene ID" value="HORVU.MOREX.r3.4HG0410670"/>
</dbReference>
<feature type="transmembrane region" description="Helical" evidence="7">
    <location>
        <begin position="612"/>
        <end position="639"/>
    </location>
</feature>
<dbReference type="Pfam" id="PF00083">
    <property type="entry name" value="Sugar_tr"/>
    <property type="match status" value="2"/>
</dbReference>
<dbReference type="OMA" id="AMFYIKE"/>
<dbReference type="InterPro" id="IPR005829">
    <property type="entry name" value="Sugar_transporter_CS"/>
</dbReference>
<dbReference type="AlphaFoldDB" id="A0A8I6YAQ6"/>
<reference evidence="9" key="3">
    <citation type="submission" date="2022-01" db="UniProtKB">
        <authorList>
            <consortium name="EnsemblPlants"/>
        </authorList>
    </citation>
    <scope>IDENTIFICATION</scope>
    <source>
        <strain evidence="9">subsp. vulgare</strain>
    </source>
</reference>
<dbReference type="EnsemblPlants" id="HORVU.MOREX.r3.4HG0410670.1">
    <property type="protein sequence ID" value="HORVU.MOREX.r3.4HG0410670.1"/>
    <property type="gene ID" value="HORVU.MOREX.r3.4HG0410670"/>
</dbReference>
<dbReference type="GO" id="GO:0022857">
    <property type="term" value="F:transmembrane transporter activity"/>
    <property type="evidence" value="ECO:0000318"/>
    <property type="project" value="GO_Central"/>
</dbReference>
<keyword evidence="5 7" id="KW-1133">Transmembrane helix</keyword>
<dbReference type="PRINTS" id="PR00171">
    <property type="entry name" value="SUGRTRNSPORT"/>
</dbReference>
<feature type="transmembrane region" description="Helical" evidence="7">
    <location>
        <begin position="207"/>
        <end position="227"/>
    </location>
</feature>
<sequence>MEDLTCPLVRDSEANLHAKLAPSGPGSGLQQACKKLRDWMTVDRAVLVAFMASIGNLLQGWDNASIAGAMFYIKEEFKLDSMPMIEGCIMAMALFGATIITTLSGMLSDKFGRWMMLLTSAVLSFVSALLVIFWSQHVYMLLSARLIQGFSIGLAVTLVPLYIVETAPSDMRGKLSTFPQLSGSVGMFLSYCMVFWMSMLPKVSWRIMLGIQLIPSLIYSMLIIFYLPETPSWLVSQGRVDEAKKVLQKLRKKEDVSGEMASLLEGTKVGDTPSMEEYLISTNENMLREKLIGNDEIIKLYGLPEDLHCVAYPLKRTNTEESGIGRPISRGASFYDPLVNIIGSMHGLPEVAHGIFNELEQQGPIEADEENQEETKEHELEQNIDDLYDGEHDYLIQPKPTNINDLVVCRKSGHIGGGWQLAWKMSSGYRPNGQMEGGMERVYLHEGGVPSSENLLDAQIDGNFIQATALVNKSVFHKSGHNIGIHSPNQDYRSTTWKDLLEPGVKRALVVGVGIQVLQQFAGINGILYYTPQILEQAGVGVLLSKFGISSSSVSILMSALTTLLMLPFICIAMWLMDRTGRRRILLVTIPILVVSLVVLVTVNIVNLSAELHALLSTMSVGIYFCIFVMGFGPIPNIFCSEIFPNKVRAICLAICSLIFWICDIIVTYTLPVLLRYIGLAGVFGVYAIVCVLAFIFVCLKVPETKNIPIEVIAEFYALGGSGTQIIQEKQKENSEKL</sequence>
<dbReference type="PROSITE" id="PS50850">
    <property type="entry name" value="MFS"/>
    <property type="match status" value="1"/>
</dbReference>
<feature type="transmembrane region" description="Helical" evidence="7">
    <location>
        <begin position="651"/>
        <end position="671"/>
    </location>
</feature>
<evidence type="ECO:0000256" key="4">
    <source>
        <dbReference type="ARBA" id="ARBA00022692"/>
    </source>
</evidence>
<dbReference type="InterPro" id="IPR005828">
    <property type="entry name" value="MFS_sugar_transport-like"/>
</dbReference>
<feature type="domain" description="Major facilitator superfamily (MFS) profile" evidence="8">
    <location>
        <begin position="48"/>
        <end position="706"/>
    </location>
</feature>
<dbReference type="InterPro" id="IPR020846">
    <property type="entry name" value="MFS_dom"/>
</dbReference>
<reference evidence="9" key="2">
    <citation type="submission" date="2020-10" db="EMBL/GenBank/DDBJ databases">
        <authorList>
            <person name="Scholz U."/>
            <person name="Mascher M."/>
            <person name="Fiebig A."/>
        </authorList>
    </citation>
    <scope>NUCLEOTIDE SEQUENCE [LARGE SCALE GENOMIC DNA]</scope>
    <source>
        <strain evidence="9">cv. Morex</strain>
    </source>
</reference>
<feature type="transmembrane region" description="Helical" evidence="7">
    <location>
        <begin position="114"/>
        <end position="134"/>
    </location>
</feature>
<comment type="similarity">
    <text evidence="2">Belongs to the major facilitator superfamily. Sugar transporter (TC 2.A.1.1) family.</text>
</comment>
<dbReference type="SUPFAM" id="SSF103473">
    <property type="entry name" value="MFS general substrate transporter"/>
    <property type="match status" value="1"/>
</dbReference>
<dbReference type="InterPro" id="IPR003663">
    <property type="entry name" value="Sugar/inositol_transpt"/>
</dbReference>